<dbReference type="Pfam" id="PF06985">
    <property type="entry name" value="HET"/>
    <property type="match status" value="1"/>
</dbReference>
<reference evidence="3 4" key="1">
    <citation type="submission" date="2021-07" db="EMBL/GenBank/DDBJ databases">
        <title>Genome data of Colletotrichum spaethianum.</title>
        <authorList>
            <person name="Utami Y.D."/>
            <person name="Hiruma K."/>
        </authorList>
    </citation>
    <scope>NUCLEOTIDE SEQUENCE [LARGE SCALE GENOMIC DNA]</scope>
    <source>
        <strain evidence="3 4">MAFF 242679</strain>
    </source>
</reference>
<protein>
    <submittedName>
        <fullName evidence="3">Heterokaryon incompatibility protein 6, OR allele</fullName>
    </submittedName>
</protein>
<feature type="region of interest" description="Disordered" evidence="1">
    <location>
        <begin position="195"/>
        <end position="230"/>
    </location>
</feature>
<feature type="domain" description="Heterokaryon incompatibility" evidence="2">
    <location>
        <begin position="42"/>
        <end position="142"/>
    </location>
</feature>
<dbReference type="Pfam" id="PF26639">
    <property type="entry name" value="Het-6_barrel"/>
    <property type="match status" value="1"/>
</dbReference>
<dbReference type="Proteomes" id="UP001055172">
    <property type="component" value="Unassembled WGS sequence"/>
</dbReference>
<dbReference type="InterPro" id="IPR010730">
    <property type="entry name" value="HET"/>
</dbReference>
<gene>
    <name evidence="3" type="ORF">ColLi_10242</name>
</gene>
<organism evidence="3 4">
    <name type="scientific">Colletotrichum liriopes</name>
    <dbReference type="NCBI Taxonomy" id="708192"/>
    <lineage>
        <taxon>Eukaryota</taxon>
        <taxon>Fungi</taxon>
        <taxon>Dikarya</taxon>
        <taxon>Ascomycota</taxon>
        <taxon>Pezizomycotina</taxon>
        <taxon>Sordariomycetes</taxon>
        <taxon>Hypocreomycetidae</taxon>
        <taxon>Glomerellales</taxon>
        <taxon>Glomerellaceae</taxon>
        <taxon>Colletotrichum</taxon>
        <taxon>Colletotrichum spaethianum species complex</taxon>
    </lineage>
</organism>
<dbReference type="PANTHER" id="PTHR24148">
    <property type="entry name" value="ANKYRIN REPEAT DOMAIN-CONTAINING PROTEIN 39 HOMOLOG-RELATED"/>
    <property type="match status" value="1"/>
</dbReference>
<name>A0AA37GU99_9PEZI</name>
<dbReference type="EMBL" id="BPPX01000026">
    <property type="protein sequence ID" value="GJC87404.1"/>
    <property type="molecule type" value="Genomic_DNA"/>
</dbReference>
<evidence type="ECO:0000313" key="4">
    <source>
        <dbReference type="Proteomes" id="UP001055172"/>
    </source>
</evidence>
<comment type="caution">
    <text evidence="3">The sequence shown here is derived from an EMBL/GenBank/DDBJ whole genome shotgun (WGS) entry which is preliminary data.</text>
</comment>
<sequence length="745" mass="84071">MHPIYRYLPQGDIRLLTLHPGDALATLSCTLQSTPLESAPDYEAVSYAWGSGDLTDTLTVFSNPDPTSDHASSSGGVAITPHVTALLRSLRRAAEPRVLWIDAICINQADISERSVQVLQMRQIYTRALHVIIWLGLATEDGSSDLAFTFLKEMAMHRKYCVRHNWIGGQRLGSDTSSECGRGALVEMSFDELDDEGHADDEDDHTAQDTSTDEDDTEATSRSSQAYPLDWDTDPYLGRVQQAEPYRSKIDLVRDLFQKWVDPIAWKLSDKYHYYIVSGYWNPLKRWRQNQAREKARVAWDANNKASHIAFGYPILYQNEMDVFFQERYQDAWAAVDQLLYRQWWSRTWVVQEVWSASDKAILQCGQRTIKWKTFQKAMSYEEAWDDMGNTIKESKDARIGLWGRLKRRYGLAIHLCKMRLIDGKLSDLLWNTWDRDAQDPRDKVFAVLGLVSKNAGLLKPDYGKTTRRVFCEAARDIIRTEDSLDILLAAGGPRFGCDGGTLPSWVPDWRKEANEARPVLFVNRAHRLSPYVSNSMDMLVINEHGYSACGDEKAIAWFGNDIATLHTHAVLIDEVGSVGAPQGPGPATAGLIIDDACSVASAAFAGGTPSWWEKKQTDDLQGLVKSVLCAGAPGEKTDCEVIENVMPLRRFFVNQREKRLCIGPSSTRPGDKVFIVAGCNFPIILRETADPDGEMSMFELVGEAYVHGIMAGEAIEKMKAQTWWERLAWWLPPKEVKWCEIVIR</sequence>
<accession>A0AA37GU99</accession>
<dbReference type="InterPro" id="IPR052895">
    <property type="entry name" value="HetReg/Transcr_Mod"/>
</dbReference>
<dbReference type="AlphaFoldDB" id="A0AA37GU99"/>
<evidence type="ECO:0000259" key="2">
    <source>
        <dbReference type="Pfam" id="PF06985"/>
    </source>
</evidence>
<evidence type="ECO:0000256" key="1">
    <source>
        <dbReference type="SAM" id="MobiDB-lite"/>
    </source>
</evidence>
<keyword evidence="4" id="KW-1185">Reference proteome</keyword>
<dbReference type="PANTHER" id="PTHR24148:SF73">
    <property type="entry name" value="HET DOMAIN PROTEIN (AFU_ORTHOLOGUE AFUA_8G01020)"/>
    <property type="match status" value="1"/>
</dbReference>
<proteinExistence type="predicted"/>
<evidence type="ECO:0000313" key="3">
    <source>
        <dbReference type="EMBL" id="GJC87404.1"/>
    </source>
</evidence>
<feature type="compositionally biased region" description="Acidic residues" evidence="1">
    <location>
        <begin position="195"/>
        <end position="204"/>
    </location>
</feature>